<dbReference type="AlphaFoldDB" id="A0A7J7HHS8"/>
<keyword evidence="1" id="KW-0472">Membrane</keyword>
<feature type="transmembrane region" description="Helical" evidence="1">
    <location>
        <begin position="12"/>
        <end position="32"/>
    </location>
</feature>
<evidence type="ECO:0000313" key="2">
    <source>
        <dbReference type="EMBL" id="KAF5951534.1"/>
    </source>
</evidence>
<evidence type="ECO:0000313" key="3">
    <source>
        <dbReference type="Proteomes" id="UP000593564"/>
    </source>
</evidence>
<protein>
    <submittedName>
        <fullName evidence="2">Uncharacterized protein</fullName>
    </submittedName>
</protein>
<keyword evidence="1" id="KW-1133">Transmembrane helix</keyword>
<dbReference type="Proteomes" id="UP000593564">
    <property type="component" value="Unassembled WGS sequence"/>
</dbReference>
<proteinExistence type="predicted"/>
<keyword evidence="3" id="KW-1185">Reference proteome</keyword>
<reference evidence="2 3" key="2">
    <citation type="submission" date="2020-07" db="EMBL/GenBank/DDBJ databases">
        <title>Genome assembly of wild tea tree DASZ reveals pedigree and selection history of tea varieties.</title>
        <authorList>
            <person name="Zhang W."/>
        </authorList>
    </citation>
    <scope>NUCLEOTIDE SEQUENCE [LARGE SCALE GENOMIC DNA]</scope>
    <source>
        <strain evidence="3">cv. G240</strain>
        <tissue evidence="2">Leaf</tissue>
    </source>
</reference>
<comment type="caution">
    <text evidence="2">The sequence shown here is derived from an EMBL/GenBank/DDBJ whole genome shotgun (WGS) entry which is preliminary data.</text>
</comment>
<evidence type="ECO:0000256" key="1">
    <source>
        <dbReference type="SAM" id="Phobius"/>
    </source>
</evidence>
<accession>A0A7J7HHS8</accession>
<reference evidence="3" key="1">
    <citation type="journal article" date="2020" name="Nat. Commun.">
        <title>Genome assembly of wild tea tree DASZ reveals pedigree and selection history of tea varieties.</title>
        <authorList>
            <person name="Zhang W."/>
            <person name="Zhang Y."/>
            <person name="Qiu H."/>
            <person name="Guo Y."/>
            <person name="Wan H."/>
            <person name="Zhang X."/>
            <person name="Scossa F."/>
            <person name="Alseekh S."/>
            <person name="Zhang Q."/>
            <person name="Wang P."/>
            <person name="Xu L."/>
            <person name="Schmidt M.H."/>
            <person name="Jia X."/>
            <person name="Li D."/>
            <person name="Zhu A."/>
            <person name="Guo F."/>
            <person name="Chen W."/>
            <person name="Ni D."/>
            <person name="Usadel B."/>
            <person name="Fernie A.R."/>
            <person name="Wen W."/>
        </authorList>
    </citation>
    <scope>NUCLEOTIDE SEQUENCE [LARGE SCALE GENOMIC DNA]</scope>
    <source>
        <strain evidence="3">cv. G240</strain>
    </source>
</reference>
<keyword evidence="1" id="KW-0812">Transmembrane</keyword>
<feature type="transmembrane region" description="Helical" evidence="1">
    <location>
        <begin position="38"/>
        <end position="57"/>
    </location>
</feature>
<sequence length="92" mass="10349">MRIADILTSNWNYVWAIDIMFLKSLQLVGLFSPLEGRVSTLILFVFSAASTFILIFLTRLVDAITILHFSSDPVCIKSCKGGICWHSFPQLP</sequence>
<dbReference type="EMBL" id="JACBKZ010000004">
    <property type="protein sequence ID" value="KAF5951534.1"/>
    <property type="molecule type" value="Genomic_DNA"/>
</dbReference>
<gene>
    <name evidence="2" type="ORF">HYC85_009478</name>
</gene>
<organism evidence="2 3">
    <name type="scientific">Camellia sinensis</name>
    <name type="common">Tea plant</name>
    <name type="synonym">Thea sinensis</name>
    <dbReference type="NCBI Taxonomy" id="4442"/>
    <lineage>
        <taxon>Eukaryota</taxon>
        <taxon>Viridiplantae</taxon>
        <taxon>Streptophyta</taxon>
        <taxon>Embryophyta</taxon>
        <taxon>Tracheophyta</taxon>
        <taxon>Spermatophyta</taxon>
        <taxon>Magnoliopsida</taxon>
        <taxon>eudicotyledons</taxon>
        <taxon>Gunneridae</taxon>
        <taxon>Pentapetalae</taxon>
        <taxon>asterids</taxon>
        <taxon>Ericales</taxon>
        <taxon>Theaceae</taxon>
        <taxon>Camellia</taxon>
    </lineage>
</organism>
<name>A0A7J7HHS8_CAMSI</name>